<dbReference type="Pfam" id="PF01844">
    <property type="entry name" value="HNH"/>
    <property type="match status" value="1"/>
</dbReference>
<dbReference type="InterPro" id="IPR003615">
    <property type="entry name" value="HNH_nuc"/>
</dbReference>
<dbReference type="GO" id="GO:0003676">
    <property type="term" value="F:nucleic acid binding"/>
    <property type="evidence" value="ECO:0007669"/>
    <property type="project" value="InterPro"/>
</dbReference>
<organism evidence="4 5">
    <name type="scientific">Brachybacterium muris UCD-AY4</name>
    <dbReference type="NCBI Taxonomy" id="1249481"/>
    <lineage>
        <taxon>Bacteria</taxon>
        <taxon>Bacillati</taxon>
        <taxon>Actinomycetota</taxon>
        <taxon>Actinomycetes</taxon>
        <taxon>Micrococcales</taxon>
        <taxon>Dermabacteraceae</taxon>
        <taxon>Brachybacterium</taxon>
    </lineage>
</organism>
<feature type="compositionally biased region" description="Low complexity" evidence="2">
    <location>
        <begin position="421"/>
        <end position="442"/>
    </location>
</feature>
<evidence type="ECO:0000259" key="3">
    <source>
        <dbReference type="SMART" id="SM00507"/>
    </source>
</evidence>
<evidence type="ECO:0000313" key="4">
    <source>
        <dbReference type="EMBL" id="EYT48119.1"/>
    </source>
</evidence>
<dbReference type="Gene3D" id="1.10.30.50">
    <property type="match status" value="1"/>
</dbReference>
<feature type="domain" description="HNH nuclease" evidence="3">
    <location>
        <begin position="359"/>
        <end position="409"/>
    </location>
</feature>
<dbReference type="Proteomes" id="UP000019754">
    <property type="component" value="Unassembled WGS sequence"/>
</dbReference>
<dbReference type="HOGENOM" id="CLU_021786_0_0_11"/>
<keyword evidence="4" id="KW-0540">Nuclease</keyword>
<comment type="similarity">
    <text evidence="1">Belongs to the Rv1128c/1148c/1588c/1702c/1945/3466 family.</text>
</comment>
<dbReference type="AlphaFoldDB" id="A0A022KUL1"/>
<evidence type="ECO:0000256" key="2">
    <source>
        <dbReference type="SAM" id="MobiDB-lite"/>
    </source>
</evidence>
<accession>A0A022KUL1</accession>
<dbReference type="STRING" id="1249481.D641_0113110"/>
<reference evidence="4 5" key="1">
    <citation type="journal article" date="2013" name="Genome Announc.">
        <title>Draft genome sequence of an Actinobacterium, Brachybacterium muris strain UCD-AY4.</title>
        <authorList>
            <person name="Lo J.R."/>
            <person name="Lang J.M."/>
            <person name="Darling A.E."/>
            <person name="Eisen J.A."/>
            <person name="Coil D.A."/>
        </authorList>
    </citation>
    <scope>NUCLEOTIDE SEQUENCE [LARGE SCALE GENOMIC DNA]</scope>
    <source>
        <strain evidence="4 5">UCD-AY4</strain>
    </source>
</reference>
<feature type="region of interest" description="Disordered" evidence="2">
    <location>
        <begin position="420"/>
        <end position="500"/>
    </location>
</feature>
<dbReference type="GO" id="GO:0008270">
    <property type="term" value="F:zinc ion binding"/>
    <property type="evidence" value="ECO:0007669"/>
    <property type="project" value="InterPro"/>
</dbReference>
<feature type="compositionally biased region" description="Pro residues" evidence="2">
    <location>
        <begin position="456"/>
        <end position="477"/>
    </location>
</feature>
<evidence type="ECO:0000313" key="5">
    <source>
        <dbReference type="Proteomes" id="UP000019754"/>
    </source>
</evidence>
<gene>
    <name evidence="4" type="ORF">D641_0113110</name>
</gene>
<evidence type="ECO:0000256" key="1">
    <source>
        <dbReference type="ARBA" id="ARBA00023450"/>
    </source>
</evidence>
<dbReference type="CDD" id="cd00085">
    <property type="entry name" value="HNHc"/>
    <property type="match status" value="1"/>
</dbReference>
<keyword evidence="5" id="KW-1185">Reference proteome</keyword>
<protein>
    <submittedName>
        <fullName evidence="4">HNH endonuclease</fullName>
    </submittedName>
</protein>
<comment type="caution">
    <text evidence="4">The sequence shown here is derived from an EMBL/GenBank/DDBJ whole genome shotgun (WGS) entry which is preliminary data.</text>
</comment>
<dbReference type="GO" id="GO:0004519">
    <property type="term" value="F:endonuclease activity"/>
    <property type="evidence" value="ECO:0007669"/>
    <property type="project" value="UniProtKB-KW"/>
</dbReference>
<keyword evidence="4" id="KW-0255">Endonuclease</keyword>
<dbReference type="Pfam" id="PF02720">
    <property type="entry name" value="DUF222"/>
    <property type="match status" value="1"/>
</dbReference>
<dbReference type="SMART" id="SM00507">
    <property type="entry name" value="HNHc"/>
    <property type="match status" value="1"/>
</dbReference>
<sequence length="500" mass="53194">MVRTLAAFTATISVMDPVPDTAPGSSQEALAVVAGIEQLRAGIAALDASWQVTTENRIRESDAAHDVREQDQGRAAAHEVALARRISPSSSSMSLASARRLVAQMPATYLQLAEGRLPERNVQAITRALDNARPETCALIDQWVEEDPTRMDGLGTRRTTQLVREMAQALDPGDSRARAERAARKRNVTMEPLGDGMARISATLRALDASAVMKHLHAGAEASRAAGARDSFGALQADHLVASIVGGPTELDPTLPAPTASAPGARLDVGVVITDRALLGCADEAEHARIEGYGPVPAHIITDALLGRPPGTITPKAPERGCGEHTDTSAAAVFRRLYSHPVTGELVAMESRARAFPVGLARMIRWRDQTCRTPWCNARIRHLDHIAPHARGGATSYDNGQGLCARCNYLKEHGQWSVHRTTTPSPVASSPVAPSPAVDPTAIRWASPHGARGISPTPPSEPPPPPRSAQLEPPPGPTHEHGATSTPPTPPRLEFDDPPF</sequence>
<proteinExistence type="inferred from homology"/>
<dbReference type="InterPro" id="IPR002711">
    <property type="entry name" value="HNH"/>
</dbReference>
<dbReference type="EMBL" id="AORC01000018">
    <property type="protein sequence ID" value="EYT48119.1"/>
    <property type="molecule type" value="Genomic_DNA"/>
</dbReference>
<keyword evidence="4" id="KW-0378">Hydrolase</keyword>
<name>A0A022KUL1_9MICO</name>
<dbReference type="InterPro" id="IPR003870">
    <property type="entry name" value="DUF222"/>
</dbReference>